<keyword evidence="2" id="KW-1185">Reference proteome</keyword>
<comment type="caution">
    <text evidence="1">The sequence shown here is derived from an EMBL/GenBank/DDBJ whole genome shotgun (WGS) entry which is preliminary data.</text>
</comment>
<organism evidence="1 2">
    <name type="scientific">Nitzschia inconspicua</name>
    <dbReference type="NCBI Taxonomy" id="303405"/>
    <lineage>
        <taxon>Eukaryota</taxon>
        <taxon>Sar</taxon>
        <taxon>Stramenopiles</taxon>
        <taxon>Ochrophyta</taxon>
        <taxon>Bacillariophyta</taxon>
        <taxon>Bacillariophyceae</taxon>
        <taxon>Bacillariophycidae</taxon>
        <taxon>Bacillariales</taxon>
        <taxon>Bacillariaceae</taxon>
        <taxon>Nitzschia</taxon>
    </lineage>
</organism>
<reference evidence="1" key="1">
    <citation type="journal article" date="2021" name="Sci. Rep.">
        <title>Diploid genomic architecture of Nitzschia inconspicua, an elite biomass production diatom.</title>
        <authorList>
            <person name="Oliver A."/>
            <person name="Podell S."/>
            <person name="Pinowska A."/>
            <person name="Traller J.C."/>
            <person name="Smith S.R."/>
            <person name="McClure R."/>
            <person name="Beliaev A."/>
            <person name="Bohutskyi P."/>
            <person name="Hill E.A."/>
            <person name="Rabines A."/>
            <person name="Zheng H."/>
            <person name="Allen L.Z."/>
            <person name="Kuo A."/>
            <person name="Grigoriev I.V."/>
            <person name="Allen A.E."/>
            <person name="Hazlebeck D."/>
            <person name="Allen E.E."/>
        </authorList>
    </citation>
    <scope>NUCLEOTIDE SEQUENCE</scope>
    <source>
        <strain evidence="1">Hildebrandi</strain>
    </source>
</reference>
<dbReference type="EMBL" id="JAGRRH010000015">
    <property type="protein sequence ID" value="KAG7355832.1"/>
    <property type="molecule type" value="Genomic_DNA"/>
</dbReference>
<evidence type="ECO:0000313" key="2">
    <source>
        <dbReference type="Proteomes" id="UP000693970"/>
    </source>
</evidence>
<protein>
    <submittedName>
        <fullName evidence="1">Uncharacterized protein</fullName>
    </submittedName>
</protein>
<sequence length="248" mass="28708">MLPLCQGIPDSHKFQVRASREYCTPLQWVNDTHIMDIVLSSHIFTLAQIRQFNHCRLYLQVHTLADVGTAGGTHTDQSFIHGETTITSSTSAELEIIQHHPDSAHSWNQWKCACKLWCDTQTGSLHSTLGKWLHPHEKLQRVWPYYNDPTKKRLLVQTQMGFSQHRYNQHRKRFKPTVQWVIAALPQSCHYGFYVPRGQHNVLEGPGPPTSAYFEEFLDLQPDWSHEMLGTLESTFSYEDIALKLRES</sequence>
<dbReference type="AlphaFoldDB" id="A0A9K3L5H1"/>
<evidence type="ECO:0000313" key="1">
    <source>
        <dbReference type="EMBL" id="KAG7355832.1"/>
    </source>
</evidence>
<proteinExistence type="predicted"/>
<name>A0A9K3L5H1_9STRA</name>
<gene>
    <name evidence="1" type="ORF">IV203_000518</name>
</gene>
<accession>A0A9K3L5H1</accession>
<dbReference type="Proteomes" id="UP000693970">
    <property type="component" value="Unassembled WGS sequence"/>
</dbReference>
<reference evidence="1" key="2">
    <citation type="submission" date="2021-04" db="EMBL/GenBank/DDBJ databases">
        <authorList>
            <person name="Podell S."/>
        </authorList>
    </citation>
    <scope>NUCLEOTIDE SEQUENCE</scope>
    <source>
        <strain evidence="1">Hildebrandi</strain>
    </source>
</reference>